<gene>
    <name evidence="2" type="ORF">H2200_011330</name>
</gene>
<evidence type="ECO:0000256" key="1">
    <source>
        <dbReference type="SAM" id="MobiDB-lite"/>
    </source>
</evidence>
<evidence type="ECO:0000313" key="2">
    <source>
        <dbReference type="EMBL" id="KAJ9604494.1"/>
    </source>
</evidence>
<organism evidence="2 3">
    <name type="scientific">Cladophialophora chaetospira</name>
    <dbReference type="NCBI Taxonomy" id="386627"/>
    <lineage>
        <taxon>Eukaryota</taxon>
        <taxon>Fungi</taxon>
        <taxon>Dikarya</taxon>
        <taxon>Ascomycota</taxon>
        <taxon>Pezizomycotina</taxon>
        <taxon>Eurotiomycetes</taxon>
        <taxon>Chaetothyriomycetidae</taxon>
        <taxon>Chaetothyriales</taxon>
        <taxon>Herpotrichiellaceae</taxon>
        <taxon>Cladophialophora</taxon>
    </lineage>
</organism>
<dbReference type="EMBL" id="JAPDRK010000019">
    <property type="protein sequence ID" value="KAJ9604494.1"/>
    <property type="molecule type" value="Genomic_DNA"/>
</dbReference>
<keyword evidence="3" id="KW-1185">Reference proteome</keyword>
<dbReference type="AlphaFoldDB" id="A0AA38X0F2"/>
<comment type="caution">
    <text evidence="2">The sequence shown here is derived from an EMBL/GenBank/DDBJ whole genome shotgun (WGS) entry which is preliminary data.</text>
</comment>
<evidence type="ECO:0000313" key="3">
    <source>
        <dbReference type="Proteomes" id="UP001172673"/>
    </source>
</evidence>
<proteinExistence type="predicted"/>
<sequence>MASPPDSPRTTPQGFNHRRTYPDLPPGYDWDTQIKKYCPRYLTTTLMVDKSKRPHKYGYQGLMLHEVDARLARPPADRPTAFDGFLAHDEVANRITSKSGRWSSMNVSVIKSTKIVIRRVDPKKGDLASTYRETDQKVPLLDMILWARSGVKNLNIFAVEDYDGDGSCLQLDLRGNDFIRALIFYNKRQVITVRKIILKGYSFDFASAEALDTAAFP</sequence>
<name>A0AA38X0F2_9EURO</name>
<reference evidence="2" key="1">
    <citation type="submission" date="2022-10" db="EMBL/GenBank/DDBJ databases">
        <title>Culturing micro-colonial fungi from biological soil crusts in the Mojave desert and describing Neophaeococcomyces mojavensis, and introducing the new genera and species Taxawa tesnikishii.</title>
        <authorList>
            <person name="Kurbessoian T."/>
            <person name="Stajich J.E."/>
        </authorList>
    </citation>
    <scope>NUCLEOTIDE SEQUENCE</scope>
    <source>
        <strain evidence="2">TK_41</strain>
    </source>
</reference>
<feature type="region of interest" description="Disordered" evidence="1">
    <location>
        <begin position="1"/>
        <end position="22"/>
    </location>
</feature>
<dbReference type="Proteomes" id="UP001172673">
    <property type="component" value="Unassembled WGS sequence"/>
</dbReference>
<accession>A0AA38X0F2</accession>
<protein>
    <submittedName>
        <fullName evidence="2">Uncharacterized protein</fullName>
    </submittedName>
</protein>